<feature type="compositionally biased region" description="Basic and acidic residues" evidence="1">
    <location>
        <begin position="62"/>
        <end position="74"/>
    </location>
</feature>
<sequence>MPTYDYLCDGCGHEFELFQSINESVKRKCPECKKPKLRRLFGTGAAVVFKGSGFYQTDYRSESYKSGAEKDKPPGDAASATGDKKTKSEPKTSESKTETPKKKTKKDS</sequence>
<dbReference type="OrthoDB" id="9813321at2"/>
<dbReference type="NCBIfam" id="TIGR02605">
    <property type="entry name" value="CxxC_CxxC_SSSS"/>
    <property type="match status" value="1"/>
</dbReference>
<dbReference type="Pfam" id="PF09723">
    <property type="entry name" value="Zn_ribbon_8"/>
    <property type="match status" value="1"/>
</dbReference>
<proteinExistence type="predicted"/>
<name>A0A5B9Q9I8_9BACT</name>
<evidence type="ECO:0000313" key="4">
    <source>
        <dbReference type="Proteomes" id="UP000323917"/>
    </source>
</evidence>
<reference evidence="3 4" key="1">
    <citation type="submission" date="2019-08" db="EMBL/GenBank/DDBJ databases">
        <title>Deep-cultivation of Planctomycetes and their phenomic and genomic characterization uncovers novel biology.</title>
        <authorList>
            <person name="Wiegand S."/>
            <person name="Jogler M."/>
            <person name="Boedeker C."/>
            <person name="Pinto D."/>
            <person name="Vollmers J."/>
            <person name="Rivas-Marin E."/>
            <person name="Kohn T."/>
            <person name="Peeters S.H."/>
            <person name="Heuer A."/>
            <person name="Rast P."/>
            <person name="Oberbeckmann S."/>
            <person name="Bunk B."/>
            <person name="Jeske O."/>
            <person name="Meyerdierks A."/>
            <person name="Storesund J.E."/>
            <person name="Kallscheuer N."/>
            <person name="Luecker S."/>
            <person name="Lage O.M."/>
            <person name="Pohl T."/>
            <person name="Merkel B.J."/>
            <person name="Hornburger P."/>
            <person name="Mueller R.-W."/>
            <person name="Bruemmer F."/>
            <person name="Labrenz M."/>
            <person name="Spormann A.M."/>
            <person name="Op den Camp H."/>
            <person name="Overmann J."/>
            <person name="Amann R."/>
            <person name="Jetten M.S.M."/>
            <person name="Mascher T."/>
            <person name="Medema M.H."/>
            <person name="Devos D.P."/>
            <person name="Kaster A.-K."/>
            <person name="Ovreas L."/>
            <person name="Rohde M."/>
            <person name="Galperin M.Y."/>
            <person name="Jogler C."/>
        </authorList>
    </citation>
    <scope>NUCLEOTIDE SEQUENCE [LARGE SCALE GENOMIC DNA]</scope>
    <source>
        <strain evidence="3 4">Pr1d</strain>
    </source>
</reference>
<dbReference type="AlphaFoldDB" id="A0A5B9Q9I8"/>
<gene>
    <name evidence="3" type="ORF">Pr1d_13340</name>
</gene>
<evidence type="ECO:0000259" key="2">
    <source>
        <dbReference type="SMART" id="SM00834"/>
    </source>
</evidence>
<dbReference type="SMART" id="SM00834">
    <property type="entry name" value="CxxC_CXXC_SSSS"/>
    <property type="match status" value="1"/>
</dbReference>
<keyword evidence="4" id="KW-1185">Reference proteome</keyword>
<evidence type="ECO:0000313" key="3">
    <source>
        <dbReference type="EMBL" id="QEG34062.1"/>
    </source>
</evidence>
<feature type="region of interest" description="Disordered" evidence="1">
    <location>
        <begin position="62"/>
        <end position="108"/>
    </location>
</feature>
<dbReference type="PANTHER" id="PTHR34404:SF2">
    <property type="entry name" value="CONSERVED SERINE RICH PROTEIN"/>
    <property type="match status" value="1"/>
</dbReference>
<dbReference type="Proteomes" id="UP000323917">
    <property type="component" value="Chromosome"/>
</dbReference>
<dbReference type="InterPro" id="IPR013429">
    <property type="entry name" value="Regulatory_FmdB_Zinc_ribbon"/>
</dbReference>
<protein>
    <submittedName>
        <fullName evidence="3">Zinc ribbon domain protein</fullName>
    </submittedName>
</protein>
<feature type="domain" description="Putative regulatory protein FmdB zinc ribbon" evidence="2">
    <location>
        <begin position="1"/>
        <end position="42"/>
    </location>
</feature>
<organism evidence="3 4">
    <name type="scientific">Bythopirellula goksoeyrii</name>
    <dbReference type="NCBI Taxonomy" id="1400387"/>
    <lineage>
        <taxon>Bacteria</taxon>
        <taxon>Pseudomonadati</taxon>
        <taxon>Planctomycetota</taxon>
        <taxon>Planctomycetia</taxon>
        <taxon>Pirellulales</taxon>
        <taxon>Lacipirellulaceae</taxon>
        <taxon>Bythopirellula</taxon>
    </lineage>
</organism>
<dbReference type="KEGG" id="bgok:Pr1d_13340"/>
<dbReference type="RefSeq" id="WP_148072757.1">
    <property type="nucleotide sequence ID" value="NZ_CP042913.1"/>
</dbReference>
<feature type="compositionally biased region" description="Basic and acidic residues" evidence="1">
    <location>
        <begin position="82"/>
        <end position="108"/>
    </location>
</feature>
<dbReference type="PANTHER" id="PTHR34404">
    <property type="entry name" value="REGULATORY PROTEIN, FMDB FAMILY"/>
    <property type="match status" value="1"/>
</dbReference>
<accession>A0A5B9Q9I8</accession>
<dbReference type="EMBL" id="CP042913">
    <property type="protein sequence ID" value="QEG34062.1"/>
    <property type="molecule type" value="Genomic_DNA"/>
</dbReference>
<evidence type="ECO:0000256" key="1">
    <source>
        <dbReference type="SAM" id="MobiDB-lite"/>
    </source>
</evidence>